<keyword evidence="3" id="KW-1185">Reference proteome</keyword>
<dbReference type="EMBL" id="PXNQ02000003">
    <property type="protein sequence ID" value="RNF35385.1"/>
    <property type="molecule type" value="Genomic_DNA"/>
</dbReference>
<protein>
    <recommendedName>
        <fullName evidence="1">DUF6950 domain-containing protein</fullName>
    </recommendedName>
</protein>
<dbReference type="AlphaFoldDB" id="A0A422QZG3"/>
<organism evidence="2 3">
    <name type="scientific">Paracoccus methylarcula</name>
    <dbReference type="NCBI Taxonomy" id="72022"/>
    <lineage>
        <taxon>Bacteria</taxon>
        <taxon>Pseudomonadati</taxon>
        <taxon>Pseudomonadota</taxon>
        <taxon>Alphaproteobacteria</taxon>
        <taxon>Rhodobacterales</taxon>
        <taxon>Paracoccaceae</taxon>
        <taxon>Paracoccus</taxon>
    </lineage>
</organism>
<evidence type="ECO:0000259" key="1">
    <source>
        <dbReference type="Pfam" id="PF22262"/>
    </source>
</evidence>
<dbReference type="OrthoDB" id="6586924at2"/>
<dbReference type="Proteomes" id="UP000238137">
    <property type="component" value="Unassembled WGS sequence"/>
</dbReference>
<feature type="domain" description="DUF6950" evidence="1">
    <location>
        <begin position="5"/>
        <end position="140"/>
    </location>
</feature>
<sequence>MHQLTRRDDWRGRFAAEMDRQRRVGFAWGKQDCALGLVCGAVQAITGADLARGYRGKYRSPRAALKLLGDSGADNLGDFAALHLPEIHPSQARVGDLGILAAEGPIGEAFCIVDASGVIVMTEQGHGRLPRADMTRAFKVG</sequence>
<proteinExistence type="predicted"/>
<evidence type="ECO:0000313" key="2">
    <source>
        <dbReference type="EMBL" id="RNF35385.1"/>
    </source>
</evidence>
<dbReference type="RefSeq" id="WP_106690806.1">
    <property type="nucleotide sequence ID" value="NZ_PXNQ02000003.1"/>
</dbReference>
<reference evidence="2" key="1">
    <citation type="submission" date="2018-05" db="EMBL/GenBank/DDBJ databases">
        <title>Reclassification of Methylarcula marina and Methylarcula terricola as Paracoccus methylarcula sp.nov., comb.nov. and Paracoccus terricola comb.nov.</title>
        <authorList>
            <person name="Shmareva M.N."/>
            <person name="Doronina N.V."/>
            <person name="Vasilenko O.V."/>
            <person name="Tarlachkov S.V."/>
            <person name="Trotsenko Y.A."/>
        </authorList>
    </citation>
    <scope>NUCLEOTIDE SEQUENCE [LARGE SCALE GENOMIC DNA]</scope>
    <source>
        <strain evidence="2">VKM B-2159</strain>
    </source>
</reference>
<accession>A0A422QZG3</accession>
<name>A0A422QZG3_9RHOB</name>
<comment type="caution">
    <text evidence="2">The sequence shown here is derived from an EMBL/GenBank/DDBJ whole genome shotgun (WGS) entry which is preliminary data.</text>
</comment>
<evidence type="ECO:0000313" key="3">
    <source>
        <dbReference type="Proteomes" id="UP000238137"/>
    </source>
</evidence>
<dbReference type="Pfam" id="PF22262">
    <property type="entry name" value="DUF6950"/>
    <property type="match status" value="1"/>
</dbReference>
<gene>
    <name evidence="2" type="ORF">A7A09_007305</name>
</gene>
<dbReference type="InterPro" id="IPR053802">
    <property type="entry name" value="DUF6950"/>
</dbReference>